<gene>
    <name evidence="3" type="ORF">TW72_03265</name>
</gene>
<dbReference type="Gene3D" id="3.10.20.310">
    <property type="entry name" value="membrane protein fhac"/>
    <property type="match status" value="1"/>
</dbReference>
<sequence length="558" mass="64496">MNRLFVLLSTLAAFSSAVPAQQEKCKNEQSQVQSNHLLSRQLEDKAPLPDANPSRRIGDISFSQQNIFNTELDDENNWLFRLANDMHVMTEQQVLENILLFQPGDRYSPQQLRESERLLRQQGYLYDARISAQTRCDEFVDVKVETRELWTLLPEISFSRSGGENRSTFGFRDSNFLGWGKRVSLVRTNDEERSGYEFTYDDPNILGSRYRGRLEYADNSDGKRHWLSVTYPFYALSTKHSYGVANGSNRRQEKLYDRGEEISEFSQHTSSSHLFYGVSSSPAPNWTQRTIVGYRYQKDRFDAIDETVLPLAEERTLSYPYLRVSWLQDDYVKVHNIDSITRTEDLNLGWQIDTTLGYSGESLGGDTNRLVLDFRVQRSHYVNQQSLWRWSVDVQGQLREDGFTAENLFFGTQAEYFFNSDDAQSWYVKARIDGAEGLTLDRQLTLGGDSGLRGYPQHYQQGDRRALLSIEKRYYWEYNLWQLFRVGGAAFYDAGQAWFTNSNPANDTHFRHNYGVGLRLAPSRANAGTVIHIDVARAINRPNDVNPVQWLVTVKKSF</sequence>
<keyword evidence="1" id="KW-0732">Signal</keyword>
<dbReference type="GeneID" id="58227505"/>
<dbReference type="Pfam" id="PF07244">
    <property type="entry name" value="POTRA"/>
    <property type="match status" value="1"/>
</dbReference>
<accession>A0A0F4Q601</accession>
<dbReference type="OrthoDB" id="6306838at2"/>
<reference evidence="3 4" key="1">
    <citation type="journal article" date="2015" name="BMC Genomics">
        <title>Genome mining reveals unlocked bioactive potential of marine Gram-negative bacteria.</title>
        <authorList>
            <person name="Machado H."/>
            <person name="Sonnenschein E.C."/>
            <person name="Melchiorsen J."/>
            <person name="Gram L."/>
        </authorList>
    </citation>
    <scope>NUCLEOTIDE SEQUENCE [LARGE SCALE GENOMIC DNA]</scope>
    <source>
        <strain evidence="3 4">S3137</strain>
    </source>
</reference>
<dbReference type="PATRIC" id="fig|151081.8.peg.1830"/>
<feature type="signal peptide" evidence="1">
    <location>
        <begin position="1"/>
        <end position="20"/>
    </location>
</feature>
<dbReference type="RefSeq" id="WP_045979323.1">
    <property type="nucleotide sequence ID" value="NZ_JXXY01000006.1"/>
</dbReference>
<dbReference type="Proteomes" id="UP000033664">
    <property type="component" value="Unassembled WGS sequence"/>
</dbReference>
<dbReference type="AlphaFoldDB" id="A0A0F4Q601"/>
<dbReference type="EMBL" id="JXXZ01000002">
    <property type="protein sequence ID" value="KJZ01967.1"/>
    <property type="molecule type" value="Genomic_DNA"/>
</dbReference>
<keyword evidence="4" id="KW-1185">Reference proteome</keyword>
<evidence type="ECO:0000313" key="3">
    <source>
        <dbReference type="EMBL" id="KJZ01967.1"/>
    </source>
</evidence>
<feature type="chain" id="PRO_5002475118" description="POTRA domain-containing protein" evidence="1">
    <location>
        <begin position="21"/>
        <end position="558"/>
    </location>
</feature>
<evidence type="ECO:0000259" key="2">
    <source>
        <dbReference type="Pfam" id="PF07244"/>
    </source>
</evidence>
<organism evidence="3 4">
    <name type="scientific">Pseudoalteromonas ruthenica</name>
    <dbReference type="NCBI Taxonomy" id="151081"/>
    <lineage>
        <taxon>Bacteria</taxon>
        <taxon>Pseudomonadati</taxon>
        <taxon>Pseudomonadota</taxon>
        <taxon>Gammaproteobacteria</taxon>
        <taxon>Alteromonadales</taxon>
        <taxon>Pseudoalteromonadaceae</taxon>
        <taxon>Pseudoalteromonas</taxon>
    </lineage>
</organism>
<dbReference type="InterPro" id="IPR010827">
    <property type="entry name" value="BamA/TamA_POTRA"/>
</dbReference>
<protein>
    <recommendedName>
        <fullName evidence="2">POTRA domain-containing protein</fullName>
    </recommendedName>
</protein>
<evidence type="ECO:0000313" key="4">
    <source>
        <dbReference type="Proteomes" id="UP000033664"/>
    </source>
</evidence>
<feature type="domain" description="POTRA" evidence="2">
    <location>
        <begin position="90"/>
        <end position="144"/>
    </location>
</feature>
<dbReference type="GO" id="GO:0019867">
    <property type="term" value="C:outer membrane"/>
    <property type="evidence" value="ECO:0007669"/>
    <property type="project" value="InterPro"/>
</dbReference>
<name>A0A0F4Q601_9GAMM</name>
<evidence type="ECO:0000256" key="1">
    <source>
        <dbReference type="SAM" id="SignalP"/>
    </source>
</evidence>
<dbReference type="eggNOG" id="COG4775">
    <property type="taxonomic scope" value="Bacteria"/>
</dbReference>
<proteinExistence type="predicted"/>
<comment type="caution">
    <text evidence="3">The sequence shown here is derived from an EMBL/GenBank/DDBJ whole genome shotgun (WGS) entry which is preliminary data.</text>
</comment>
<dbReference type="Gene3D" id="2.40.160.50">
    <property type="entry name" value="membrane protein fhac: a member of the omp85/tpsb transporter family"/>
    <property type="match status" value="1"/>
</dbReference>